<sequence length="218" mass="23994">MAASHPMQVPAPELHPDVERFAVWLAGSADGGARLVEQARPSGDVPSQLRALLRTLPRDATRTDLDAVLRVDPTTVMDLQHPLIRGEPRRLYVLQRQLQRTCLAATLGRLARDRRAAFILVDLLGYSKEAAAAILQRTASAVDVLVCRARRELDNYLGPRCEHVDPENPCHCVNRLPSAVDRGFVAWPARNDLPDDGPLQARRYSDASALYASLTPPG</sequence>
<dbReference type="Gene3D" id="1.10.10.10">
    <property type="entry name" value="Winged helix-like DNA-binding domain superfamily/Winged helix DNA-binding domain"/>
    <property type="match status" value="1"/>
</dbReference>
<dbReference type="Proteomes" id="UP001164459">
    <property type="component" value="Chromosome"/>
</dbReference>
<reference evidence="2" key="1">
    <citation type="submission" date="2022-11" db="EMBL/GenBank/DDBJ databases">
        <title>Minimal conservation of predation-associated metabolite biosynthetic gene clusters underscores biosynthetic potential of Myxococcota including descriptions for ten novel species: Archangium lansinium sp. nov., Myxococcus landrumus sp. nov., Nannocystis bai.</title>
        <authorList>
            <person name="Ahearne A."/>
            <person name="Stevens C."/>
            <person name="Dowd S."/>
        </authorList>
    </citation>
    <scope>NUCLEOTIDE SEQUENCE</scope>
    <source>
        <strain evidence="2">Fl3</strain>
    </source>
</reference>
<dbReference type="SUPFAM" id="SSF88659">
    <property type="entry name" value="Sigma3 and sigma4 domains of RNA polymerase sigma factors"/>
    <property type="match status" value="1"/>
</dbReference>
<accession>A0ABY7HC06</accession>
<proteinExistence type="predicted"/>
<dbReference type="EMBL" id="CP114040">
    <property type="protein sequence ID" value="WAS96534.1"/>
    <property type="molecule type" value="Genomic_DNA"/>
</dbReference>
<dbReference type="InterPro" id="IPR013324">
    <property type="entry name" value="RNA_pol_sigma_r3/r4-like"/>
</dbReference>
<evidence type="ECO:0000313" key="3">
    <source>
        <dbReference type="Proteomes" id="UP001164459"/>
    </source>
</evidence>
<dbReference type="Pfam" id="PF08281">
    <property type="entry name" value="Sigma70_r4_2"/>
    <property type="match status" value="1"/>
</dbReference>
<evidence type="ECO:0000313" key="2">
    <source>
        <dbReference type="EMBL" id="WAS96534.1"/>
    </source>
</evidence>
<dbReference type="InterPro" id="IPR036388">
    <property type="entry name" value="WH-like_DNA-bd_sf"/>
</dbReference>
<evidence type="ECO:0000259" key="1">
    <source>
        <dbReference type="Pfam" id="PF08281"/>
    </source>
</evidence>
<dbReference type="RefSeq" id="WP_269038896.1">
    <property type="nucleotide sequence ID" value="NZ_CP114040.1"/>
</dbReference>
<keyword evidence="3" id="KW-1185">Reference proteome</keyword>
<name>A0ABY7HC06_9BACT</name>
<organism evidence="2 3">
    <name type="scientific">Nannocystis punicea</name>
    <dbReference type="NCBI Taxonomy" id="2995304"/>
    <lineage>
        <taxon>Bacteria</taxon>
        <taxon>Pseudomonadati</taxon>
        <taxon>Myxococcota</taxon>
        <taxon>Polyangia</taxon>
        <taxon>Nannocystales</taxon>
        <taxon>Nannocystaceae</taxon>
        <taxon>Nannocystis</taxon>
    </lineage>
</organism>
<protein>
    <submittedName>
        <fullName evidence="2">Sigma factor-like helix-turn-helix DNA-binding protein</fullName>
    </submittedName>
</protein>
<feature type="domain" description="RNA polymerase sigma factor 70 region 4 type 2" evidence="1">
    <location>
        <begin position="101"/>
        <end position="153"/>
    </location>
</feature>
<dbReference type="InterPro" id="IPR013249">
    <property type="entry name" value="RNA_pol_sigma70_r4_t2"/>
</dbReference>
<gene>
    <name evidence="2" type="ORF">O0S08_10285</name>
</gene>